<dbReference type="EMBL" id="HG994584">
    <property type="protein sequence ID" value="CAF2956275.1"/>
    <property type="molecule type" value="Genomic_DNA"/>
</dbReference>
<keyword evidence="2" id="KW-1185">Reference proteome</keyword>
<name>A0A7R8H9X4_LEPSM</name>
<reference evidence="1" key="1">
    <citation type="submission" date="2021-02" db="EMBL/GenBank/DDBJ databases">
        <authorList>
            <person name="Bekaert M."/>
        </authorList>
    </citation>
    <scope>NUCLEOTIDE SEQUENCE</scope>
    <source>
        <strain evidence="1">IoA-00</strain>
    </source>
</reference>
<dbReference type="AlphaFoldDB" id="A0A7R8H9X4"/>
<proteinExistence type="predicted"/>
<dbReference type="Proteomes" id="UP000675881">
    <property type="component" value="Chromosome 5"/>
</dbReference>
<evidence type="ECO:0000313" key="2">
    <source>
        <dbReference type="Proteomes" id="UP000675881"/>
    </source>
</evidence>
<evidence type="ECO:0000313" key="1">
    <source>
        <dbReference type="EMBL" id="CAF2956275.1"/>
    </source>
</evidence>
<protein>
    <submittedName>
        <fullName evidence="1">GPR153</fullName>
    </submittedName>
</protein>
<organism evidence="1 2">
    <name type="scientific">Lepeophtheirus salmonis</name>
    <name type="common">Salmon louse</name>
    <name type="synonym">Caligus salmonis</name>
    <dbReference type="NCBI Taxonomy" id="72036"/>
    <lineage>
        <taxon>Eukaryota</taxon>
        <taxon>Metazoa</taxon>
        <taxon>Ecdysozoa</taxon>
        <taxon>Arthropoda</taxon>
        <taxon>Crustacea</taxon>
        <taxon>Multicrustacea</taxon>
        <taxon>Hexanauplia</taxon>
        <taxon>Copepoda</taxon>
        <taxon>Siphonostomatoida</taxon>
        <taxon>Caligidae</taxon>
        <taxon>Lepeophtheirus</taxon>
    </lineage>
</organism>
<sequence length="145" mass="17025">MTKFFRCCFRSKNEEELELISSSSSTSVSNSSQDSTNKSVKWNFIHFEFPIFVLCSSLGLFAFGVLWMFLSKNIFLPIFLWICSSVLLFISAWEIFIIYYQKQRKRDILTFFEKTSTIICESAQSLDTTYKTIKLNLNNNRRKSI</sequence>
<accession>A0A7R8H9X4</accession>
<gene>
    <name evidence="1" type="ORF">LSAA_10157</name>
</gene>